<dbReference type="PANTHER" id="PTHR11348:SF18">
    <property type="entry name" value="CCN FAMILY MEMBER 1"/>
    <property type="match status" value="1"/>
</dbReference>
<evidence type="ECO:0000256" key="2">
    <source>
        <dbReference type="ARBA" id="ARBA00022525"/>
    </source>
</evidence>
<dbReference type="InterPro" id="IPR050941">
    <property type="entry name" value="CCN"/>
</dbReference>
<evidence type="ECO:0000256" key="4">
    <source>
        <dbReference type="ARBA" id="ARBA00023157"/>
    </source>
</evidence>
<reference evidence="7 8" key="1">
    <citation type="submission" date="2021-06" db="EMBL/GenBank/DDBJ databases">
        <authorList>
            <person name="Palmer J.M."/>
        </authorList>
    </citation>
    <scope>NUCLEOTIDE SEQUENCE [LARGE SCALE GENOMIC DNA]</scope>
    <source>
        <strain evidence="7 8">XC_2019</strain>
        <tissue evidence="7">Muscle</tissue>
    </source>
</reference>
<name>A0ABV0QF71_9TELE</name>
<dbReference type="EMBL" id="JAHRIN010009261">
    <property type="protein sequence ID" value="MEQ2194450.1"/>
    <property type="molecule type" value="Genomic_DNA"/>
</dbReference>
<feature type="non-terminal residue" evidence="7">
    <location>
        <position position="1"/>
    </location>
</feature>
<evidence type="ECO:0000256" key="1">
    <source>
        <dbReference type="ARBA" id="ARBA00004613"/>
    </source>
</evidence>
<comment type="subcellular location">
    <subcellularLocation>
        <location evidence="1">Secreted</location>
    </subcellularLocation>
</comment>
<accession>A0ABV0QF71</accession>
<comment type="caution">
    <text evidence="5">Lacks conserved residue(s) required for the propagation of feature annotation.</text>
</comment>
<dbReference type="Proteomes" id="UP001434883">
    <property type="component" value="Unassembled WGS sequence"/>
</dbReference>
<evidence type="ECO:0000259" key="6">
    <source>
        <dbReference type="PROSITE" id="PS01225"/>
    </source>
</evidence>
<dbReference type="InterPro" id="IPR006208">
    <property type="entry name" value="Glyco_hormone_CN"/>
</dbReference>
<keyword evidence="3" id="KW-0732">Signal</keyword>
<sequence length="76" mass="9056">LKKYRPRYCGACVDGRCCSPHDTRTIRVRFRCEDGETFHKNIMMIESCKCTYNCPHANEASYPFYRLSNDIHKFRD</sequence>
<keyword evidence="8" id="KW-1185">Reference proteome</keyword>
<comment type="caution">
    <text evidence="7">The sequence shown here is derived from an EMBL/GenBank/DDBJ whole genome shotgun (WGS) entry which is preliminary data.</text>
</comment>
<organism evidence="7 8">
    <name type="scientific">Xenoophorus captivus</name>
    <dbReference type="NCBI Taxonomy" id="1517983"/>
    <lineage>
        <taxon>Eukaryota</taxon>
        <taxon>Metazoa</taxon>
        <taxon>Chordata</taxon>
        <taxon>Craniata</taxon>
        <taxon>Vertebrata</taxon>
        <taxon>Euteleostomi</taxon>
        <taxon>Actinopterygii</taxon>
        <taxon>Neopterygii</taxon>
        <taxon>Teleostei</taxon>
        <taxon>Neoteleostei</taxon>
        <taxon>Acanthomorphata</taxon>
        <taxon>Ovalentaria</taxon>
        <taxon>Atherinomorphae</taxon>
        <taxon>Cyprinodontiformes</taxon>
        <taxon>Goodeidae</taxon>
        <taxon>Xenoophorus</taxon>
    </lineage>
</organism>
<dbReference type="InterPro" id="IPR006207">
    <property type="entry name" value="Cys_knot_C"/>
</dbReference>
<evidence type="ECO:0000256" key="3">
    <source>
        <dbReference type="ARBA" id="ARBA00022729"/>
    </source>
</evidence>
<proteinExistence type="predicted"/>
<evidence type="ECO:0000313" key="8">
    <source>
        <dbReference type="Proteomes" id="UP001434883"/>
    </source>
</evidence>
<keyword evidence="2" id="KW-0964">Secreted</keyword>
<keyword evidence="4" id="KW-1015">Disulfide bond</keyword>
<dbReference type="InterPro" id="IPR029034">
    <property type="entry name" value="Cystine-knot_cytokine"/>
</dbReference>
<evidence type="ECO:0000256" key="5">
    <source>
        <dbReference type="PROSITE-ProRule" id="PRU00039"/>
    </source>
</evidence>
<gene>
    <name evidence="7" type="primary">CCN1</name>
    <name evidence="7" type="ORF">XENOCAPTIV_029490</name>
</gene>
<dbReference type="PROSITE" id="PS01225">
    <property type="entry name" value="CTCK_2"/>
    <property type="match status" value="1"/>
</dbReference>
<dbReference type="PANTHER" id="PTHR11348">
    <property type="entry name" value="CONNECTIVE TISSUE GROWTH FACTOR-RELATED"/>
    <property type="match status" value="1"/>
</dbReference>
<feature type="domain" description="CTCK" evidence="6">
    <location>
        <begin position="1"/>
        <end position="55"/>
    </location>
</feature>
<protein>
    <submittedName>
        <fullName evidence="7">G1/S-specific cyclin ccn1</fullName>
    </submittedName>
</protein>
<dbReference type="Gene3D" id="2.10.90.10">
    <property type="entry name" value="Cystine-knot cytokines"/>
    <property type="match status" value="1"/>
</dbReference>
<dbReference type="Pfam" id="PF00007">
    <property type="entry name" value="Cys_knot"/>
    <property type="match status" value="1"/>
</dbReference>
<dbReference type="PROSITE" id="PS01185">
    <property type="entry name" value="CTCK_1"/>
    <property type="match status" value="1"/>
</dbReference>
<evidence type="ECO:0000313" key="7">
    <source>
        <dbReference type="EMBL" id="MEQ2194450.1"/>
    </source>
</evidence>
<dbReference type="SMART" id="SM00041">
    <property type="entry name" value="CT"/>
    <property type="match status" value="1"/>
</dbReference>